<dbReference type="InterPro" id="IPR002491">
    <property type="entry name" value="ABC_transptr_periplasmic_BD"/>
</dbReference>
<organism evidence="8 9">
    <name type="scientific">Chelativorans salis</name>
    <dbReference type="NCBI Taxonomy" id="2978478"/>
    <lineage>
        <taxon>Bacteria</taxon>
        <taxon>Pseudomonadati</taxon>
        <taxon>Pseudomonadota</taxon>
        <taxon>Alphaproteobacteria</taxon>
        <taxon>Hyphomicrobiales</taxon>
        <taxon>Phyllobacteriaceae</taxon>
        <taxon>Chelativorans</taxon>
    </lineage>
</organism>
<keyword evidence="3" id="KW-0813">Transport</keyword>
<comment type="similarity">
    <text evidence="2">Belongs to the bacterial solute-binding protein 8 family.</text>
</comment>
<dbReference type="InterPro" id="IPR051313">
    <property type="entry name" value="Bact_iron-sidero_bind"/>
</dbReference>
<dbReference type="Proteomes" id="UP001320831">
    <property type="component" value="Unassembled WGS sequence"/>
</dbReference>
<keyword evidence="4" id="KW-0406">Ion transport</keyword>
<protein>
    <submittedName>
        <fullName evidence="8">Iron-siderophore ABC transporter substrate-binding protein</fullName>
    </submittedName>
</protein>
<dbReference type="PANTHER" id="PTHR30532:SF21">
    <property type="entry name" value="SIDEROPHORE-BINDING LIPOPROTEIN YFIY-RELATED"/>
    <property type="match status" value="1"/>
</dbReference>
<reference evidence="8 9" key="1">
    <citation type="submission" date="2022-09" db="EMBL/GenBank/DDBJ databases">
        <title>Chelativorans salina sp. nov., a novel slightly halophilic bacterium isolated from a saline lake sediment enrichment.</title>
        <authorList>
            <person name="Gao L."/>
            <person name="Fang B.-Z."/>
            <person name="Li W.-J."/>
        </authorList>
    </citation>
    <scope>NUCLEOTIDE SEQUENCE [LARGE SCALE GENOMIC DNA]</scope>
    <source>
        <strain evidence="8 9">EGI FJ00035</strain>
    </source>
</reference>
<evidence type="ECO:0000313" key="9">
    <source>
        <dbReference type="Proteomes" id="UP001320831"/>
    </source>
</evidence>
<evidence type="ECO:0000256" key="3">
    <source>
        <dbReference type="ARBA" id="ARBA00022448"/>
    </source>
</evidence>
<dbReference type="PROSITE" id="PS50983">
    <property type="entry name" value="FE_B12_PBP"/>
    <property type="match status" value="1"/>
</dbReference>
<gene>
    <name evidence="8" type="ORF">N5A92_13320</name>
</gene>
<dbReference type="Pfam" id="PF01497">
    <property type="entry name" value="Peripla_BP_2"/>
    <property type="match status" value="1"/>
</dbReference>
<evidence type="ECO:0000256" key="5">
    <source>
        <dbReference type="ARBA" id="ARBA00022729"/>
    </source>
</evidence>
<sequence length="301" mass="33148">MHKLMKLMAAAAFLLVPLAAEAAEVPHAMGTTEVPDEPKRIVVLTNEGTEAVLSLGIQPVGAANSWTGDPWYPHITELMEDAAPVGKESAVNLELVAALQPDLILGNKTRHEAIYPHLTAIAPTVFSERLRGDWRENFELYAEAVGKPEEGARQLEAFDAHVAELREKLGDKTEERISIVRMMAGQIRIYQKDSFSGFILEQIGFRRPPNQDVDEFALRVGKESIPDMEGDRLFHFTYETGDGEGEKATQEVLSDPLWQSLDVVKAGKVHAVDDVIWNTAGGILAAHLMLDDIARIYGVAD</sequence>
<evidence type="ECO:0000256" key="1">
    <source>
        <dbReference type="ARBA" id="ARBA00004196"/>
    </source>
</evidence>
<feature type="chain" id="PRO_5047056818" evidence="6">
    <location>
        <begin position="23"/>
        <end position="301"/>
    </location>
</feature>
<proteinExistence type="inferred from homology"/>
<dbReference type="EMBL" id="JAOCZP010000003">
    <property type="protein sequence ID" value="MCT7376012.1"/>
    <property type="molecule type" value="Genomic_DNA"/>
</dbReference>
<evidence type="ECO:0000256" key="4">
    <source>
        <dbReference type="ARBA" id="ARBA00022496"/>
    </source>
</evidence>
<name>A0ABT2LN69_9HYPH</name>
<keyword evidence="4" id="KW-0410">Iron transport</keyword>
<dbReference type="PANTHER" id="PTHR30532">
    <property type="entry name" value="IRON III DICITRATE-BINDING PERIPLASMIC PROTEIN"/>
    <property type="match status" value="1"/>
</dbReference>
<comment type="caution">
    <text evidence="8">The sequence shown here is derived from an EMBL/GenBank/DDBJ whole genome shotgun (WGS) entry which is preliminary data.</text>
</comment>
<feature type="domain" description="Fe/B12 periplasmic-binding" evidence="7">
    <location>
        <begin position="40"/>
        <end position="301"/>
    </location>
</feature>
<dbReference type="RefSeq" id="WP_260903411.1">
    <property type="nucleotide sequence ID" value="NZ_JAOCZP010000003.1"/>
</dbReference>
<evidence type="ECO:0000256" key="6">
    <source>
        <dbReference type="SAM" id="SignalP"/>
    </source>
</evidence>
<dbReference type="Gene3D" id="3.40.50.1980">
    <property type="entry name" value="Nitrogenase molybdenum iron protein domain"/>
    <property type="match status" value="2"/>
</dbReference>
<dbReference type="SUPFAM" id="SSF53807">
    <property type="entry name" value="Helical backbone' metal receptor"/>
    <property type="match status" value="1"/>
</dbReference>
<feature type="signal peptide" evidence="6">
    <location>
        <begin position="1"/>
        <end position="22"/>
    </location>
</feature>
<comment type="subcellular location">
    <subcellularLocation>
        <location evidence="1">Cell envelope</location>
    </subcellularLocation>
</comment>
<dbReference type="CDD" id="cd01146">
    <property type="entry name" value="FhuD"/>
    <property type="match status" value="1"/>
</dbReference>
<evidence type="ECO:0000313" key="8">
    <source>
        <dbReference type="EMBL" id="MCT7376012.1"/>
    </source>
</evidence>
<keyword evidence="9" id="KW-1185">Reference proteome</keyword>
<accession>A0ABT2LN69</accession>
<keyword evidence="5 6" id="KW-0732">Signal</keyword>
<evidence type="ECO:0000259" key="7">
    <source>
        <dbReference type="PROSITE" id="PS50983"/>
    </source>
</evidence>
<evidence type="ECO:0000256" key="2">
    <source>
        <dbReference type="ARBA" id="ARBA00008814"/>
    </source>
</evidence>
<keyword evidence="4" id="KW-0408">Iron</keyword>